<organism evidence="1 2">
    <name type="scientific">Fontibacillus solani</name>
    <dbReference type="NCBI Taxonomy" id="1572857"/>
    <lineage>
        <taxon>Bacteria</taxon>
        <taxon>Bacillati</taxon>
        <taxon>Bacillota</taxon>
        <taxon>Bacilli</taxon>
        <taxon>Bacillales</taxon>
        <taxon>Paenibacillaceae</taxon>
        <taxon>Fontibacillus</taxon>
    </lineage>
</organism>
<dbReference type="EMBL" id="JACJIP010000023">
    <property type="protein sequence ID" value="MBA9086847.1"/>
    <property type="molecule type" value="Genomic_DNA"/>
</dbReference>
<name>A0A7W3SV99_9BACL</name>
<comment type="caution">
    <text evidence="1">The sequence shown here is derived from an EMBL/GenBank/DDBJ whole genome shotgun (WGS) entry which is preliminary data.</text>
</comment>
<dbReference type="AlphaFoldDB" id="A0A7W3SV99"/>
<evidence type="ECO:0000313" key="1">
    <source>
        <dbReference type="EMBL" id="MBA9086847.1"/>
    </source>
</evidence>
<evidence type="ECO:0000313" key="2">
    <source>
        <dbReference type="Proteomes" id="UP000567067"/>
    </source>
</evidence>
<dbReference type="RefSeq" id="WP_182537300.1">
    <property type="nucleotide sequence ID" value="NZ_JACJIP010000023.1"/>
</dbReference>
<proteinExistence type="predicted"/>
<protein>
    <submittedName>
        <fullName evidence="1">Uncharacterized protein</fullName>
    </submittedName>
</protein>
<gene>
    <name evidence="1" type="ORF">FHR92_003327</name>
</gene>
<reference evidence="1 2" key="1">
    <citation type="submission" date="2020-08" db="EMBL/GenBank/DDBJ databases">
        <title>Genomic Encyclopedia of Type Strains, Phase III (KMG-III): the genomes of soil and plant-associated and newly described type strains.</title>
        <authorList>
            <person name="Whitman W."/>
        </authorList>
    </citation>
    <scope>NUCLEOTIDE SEQUENCE [LARGE SCALE GENOMIC DNA]</scope>
    <source>
        <strain evidence="1 2">CECT 8693</strain>
    </source>
</reference>
<keyword evidence="2" id="KW-1185">Reference proteome</keyword>
<sequence length="153" mass="17583">MPKHEFIVGRVDKPDITWNKNGILLDGNPVNLYASIDDELINYISDSLNWIEAWYPNGSHEKGLALYGYSIIKESENLKKFRDIIISWRNLFIHAPEMILLTGDCGWDGESEKKGYYEKNKFKKIDIIDSMDDLAEVIEKALISGEYVIHCGI</sequence>
<dbReference type="Proteomes" id="UP000567067">
    <property type="component" value="Unassembled WGS sequence"/>
</dbReference>
<accession>A0A7W3SV99</accession>